<dbReference type="PANTHER" id="PTHR23517:SF15">
    <property type="entry name" value="PROTON-DEPENDENT OLIGOPEPTIDE FAMILY TRANSPORT PROTEIN"/>
    <property type="match status" value="1"/>
</dbReference>
<dbReference type="NCBIfam" id="TIGR00924">
    <property type="entry name" value="yjdL_sub1_fam"/>
    <property type="match status" value="1"/>
</dbReference>
<dbReference type="GO" id="GO:0015833">
    <property type="term" value="P:peptide transport"/>
    <property type="evidence" value="ECO:0007669"/>
    <property type="project" value="InterPro"/>
</dbReference>
<dbReference type="InterPro" id="IPR020846">
    <property type="entry name" value="MFS_dom"/>
</dbReference>
<dbReference type="InterPro" id="IPR005279">
    <property type="entry name" value="Dipep/tripep_permease"/>
</dbReference>
<evidence type="ECO:0000313" key="11">
    <source>
        <dbReference type="EMBL" id="AMY23720.1"/>
    </source>
</evidence>
<keyword evidence="6 9" id="KW-1133">Transmembrane helix</keyword>
<feature type="transmembrane region" description="Helical" evidence="9">
    <location>
        <begin position="231"/>
        <end position="253"/>
    </location>
</feature>
<feature type="transmembrane region" description="Helical" evidence="9">
    <location>
        <begin position="259"/>
        <end position="279"/>
    </location>
</feature>
<dbReference type="PROSITE" id="PS50850">
    <property type="entry name" value="MFS"/>
    <property type="match status" value="1"/>
</dbReference>
<feature type="transmembrane region" description="Helical" evidence="9">
    <location>
        <begin position="291"/>
        <end position="312"/>
    </location>
</feature>
<keyword evidence="12" id="KW-1185">Reference proteome</keyword>
<evidence type="ECO:0000256" key="5">
    <source>
        <dbReference type="ARBA" id="ARBA00022692"/>
    </source>
</evidence>
<evidence type="ECO:0000256" key="7">
    <source>
        <dbReference type="ARBA" id="ARBA00023136"/>
    </source>
</evidence>
<evidence type="ECO:0000256" key="8">
    <source>
        <dbReference type="SAM" id="MobiDB-lite"/>
    </source>
</evidence>
<feature type="transmembrane region" description="Helical" evidence="9">
    <location>
        <begin position="37"/>
        <end position="55"/>
    </location>
</feature>
<dbReference type="InterPro" id="IPR036259">
    <property type="entry name" value="MFS_trans_sf"/>
</dbReference>
<feature type="transmembrane region" description="Helical" evidence="9">
    <location>
        <begin position="67"/>
        <end position="89"/>
    </location>
</feature>
<dbReference type="CDD" id="cd17346">
    <property type="entry name" value="MFS_DtpA_like"/>
    <property type="match status" value="1"/>
</dbReference>
<organism evidence="11 12">
    <name type="scientific">Rhodococcoides fascians</name>
    <name type="common">Rhodococcus fascians</name>
    <dbReference type="NCBI Taxonomy" id="1828"/>
    <lineage>
        <taxon>Bacteria</taxon>
        <taxon>Bacillati</taxon>
        <taxon>Actinomycetota</taxon>
        <taxon>Actinomycetes</taxon>
        <taxon>Mycobacteriales</taxon>
        <taxon>Nocardiaceae</taxon>
        <taxon>Rhodococcoides</taxon>
    </lineage>
</organism>
<protein>
    <submittedName>
        <fullName evidence="11">Di-/tripeptide transporter</fullName>
    </submittedName>
</protein>
<proteinExistence type="inferred from homology"/>
<evidence type="ECO:0000256" key="4">
    <source>
        <dbReference type="ARBA" id="ARBA00022475"/>
    </source>
</evidence>
<dbReference type="GO" id="GO:0005886">
    <property type="term" value="C:plasma membrane"/>
    <property type="evidence" value="ECO:0007669"/>
    <property type="project" value="UniProtKB-SubCell"/>
</dbReference>
<keyword evidence="4" id="KW-1003">Cell membrane</keyword>
<dbReference type="Gene3D" id="1.20.1250.20">
    <property type="entry name" value="MFS general substrate transporter like domains"/>
    <property type="match status" value="1"/>
</dbReference>
<dbReference type="GO" id="GO:1904680">
    <property type="term" value="F:peptide transmembrane transporter activity"/>
    <property type="evidence" value="ECO:0007669"/>
    <property type="project" value="InterPro"/>
</dbReference>
<evidence type="ECO:0000256" key="9">
    <source>
        <dbReference type="SAM" id="Phobius"/>
    </source>
</evidence>
<dbReference type="EMBL" id="CP015220">
    <property type="protein sequence ID" value="AMY23720.1"/>
    <property type="molecule type" value="Genomic_DNA"/>
</dbReference>
<gene>
    <name evidence="11" type="primary">dtpT</name>
    <name evidence="11" type="ORF">A3Q41_02421</name>
</gene>
<feature type="transmembrane region" description="Helical" evidence="9">
    <location>
        <begin position="164"/>
        <end position="183"/>
    </location>
</feature>
<keyword evidence="3" id="KW-0813">Transport</keyword>
<evidence type="ECO:0000256" key="3">
    <source>
        <dbReference type="ARBA" id="ARBA00022448"/>
    </source>
</evidence>
<dbReference type="Pfam" id="PF00854">
    <property type="entry name" value="PTR2"/>
    <property type="match status" value="1"/>
</dbReference>
<dbReference type="InterPro" id="IPR050171">
    <property type="entry name" value="MFS_Transporters"/>
</dbReference>
<evidence type="ECO:0000256" key="2">
    <source>
        <dbReference type="ARBA" id="ARBA00005982"/>
    </source>
</evidence>
<dbReference type="PATRIC" id="fig|1653479.3.peg.2451"/>
<feature type="transmembrane region" description="Helical" evidence="9">
    <location>
        <begin position="462"/>
        <end position="483"/>
    </location>
</feature>
<evidence type="ECO:0000256" key="6">
    <source>
        <dbReference type="ARBA" id="ARBA00022989"/>
    </source>
</evidence>
<comment type="similarity">
    <text evidence="2">Belongs to the major facilitator superfamily. Proton-dependent oligopeptide transporter (POT/PTR) (TC 2.A.17) family.</text>
</comment>
<dbReference type="KEGG" id="rhs:A3Q41_02421"/>
<keyword evidence="7 9" id="KW-0472">Membrane</keyword>
<dbReference type="AlphaFoldDB" id="A0A143QKY9"/>
<feature type="transmembrane region" description="Helical" evidence="9">
    <location>
        <begin position="129"/>
        <end position="152"/>
    </location>
</feature>
<dbReference type="InterPro" id="IPR000109">
    <property type="entry name" value="POT_fam"/>
</dbReference>
<evidence type="ECO:0000256" key="1">
    <source>
        <dbReference type="ARBA" id="ARBA00004651"/>
    </source>
</evidence>
<feature type="transmembrane region" description="Helical" evidence="9">
    <location>
        <begin position="437"/>
        <end position="456"/>
    </location>
</feature>
<dbReference type="PANTHER" id="PTHR23517">
    <property type="entry name" value="RESISTANCE PROTEIN MDTM, PUTATIVE-RELATED-RELATED"/>
    <property type="match status" value="1"/>
</dbReference>
<sequence>MTTDGTLHKPNAGERGAIGSTFRDQPRGLVTLAGTELWERFSFYGLQVILAYYLYYSLAEGGLGLDVGVAVGIAGSYGGAVYIAQMGGAWVADRLVAPRTVVLYSAVAIIAGHVVLALITTTAGMGAGLLLIVIGTGGLKVNVTAMVGLLYANDDPKRDSGYSLYYMGIGLGAFLGPLLTGALQSSAGFHIAFGAAAVGMLIGLAQYAVGYKHLPEATRTVANPLPRSRRAAAAALAGSVTLVIVAAAVSGLLNLDNLGTVLTAIIVIASIAYFAMLLSSRKVNATEHRRVLAYIPVFLSSLLFWTLLFQLFTTLAVYMDTRVDLTVGSLTIPAATVITLEGLFATVIAPIYAVVWTRMGSRQPSPGTKIVVGIGLLAVAMAMFAAMAGTSGATNSVVLVLVAMLLFGAGEIAVVPSVLSATAQLAPASHKAGMTSLYFLTMAGGSTLAGLLAQKYSATTELTFFGATAAASIVAAAVLYGAYRTLIARAL</sequence>
<dbReference type="Proteomes" id="UP000076038">
    <property type="component" value="Chromosome"/>
</dbReference>
<reference evidence="12" key="2">
    <citation type="submission" date="2016-04" db="EMBL/GenBank/DDBJ databases">
        <title>Complete Genome and Plasmid Sequences for Rhodococcus fascians D188 and Draft Sequences for Rhodococcus spp. Isolates PBTS 1 and PBTS 2.</title>
        <authorList>
            <person name="Stamer R."/>
            <person name="Vereecke D."/>
            <person name="Zhang Y."/>
            <person name="Schilkey F."/>
            <person name="Devitt N."/>
            <person name="Randall J."/>
        </authorList>
    </citation>
    <scope>NUCLEOTIDE SEQUENCE [LARGE SCALE GENOMIC DNA]</scope>
    <source>
        <strain evidence="12">PBTS2</strain>
    </source>
</reference>
<feature type="transmembrane region" description="Helical" evidence="9">
    <location>
        <begin position="332"/>
        <end position="355"/>
    </location>
</feature>
<feature type="region of interest" description="Disordered" evidence="8">
    <location>
        <begin position="1"/>
        <end position="20"/>
    </location>
</feature>
<evidence type="ECO:0000313" key="12">
    <source>
        <dbReference type="Proteomes" id="UP000076038"/>
    </source>
</evidence>
<dbReference type="SUPFAM" id="SSF103473">
    <property type="entry name" value="MFS general substrate transporter"/>
    <property type="match status" value="1"/>
</dbReference>
<feature type="transmembrane region" description="Helical" evidence="9">
    <location>
        <begin position="101"/>
        <end position="123"/>
    </location>
</feature>
<evidence type="ECO:0000259" key="10">
    <source>
        <dbReference type="PROSITE" id="PS50850"/>
    </source>
</evidence>
<reference evidence="11 12" key="1">
    <citation type="journal article" date="2016" name="Genome Announc.">
        <title>Complete Genome and Plasmid Sequences for Rhodococcus fascians D188 and Draft Sequences for Rhodococcus Isolates PBTS 1 and PBTS 2.</title>
        <authorList>
            <person name="Stamler R.A."/>
            <person name="Vereecke D."/>
            <person name="Zhang Y."/>
            <person name="Schilkey F."/>
            <person name="Devitt N."/>
            <person name="Randall J.J."/>
        </authorList>
    </citation>
    <scope>NUCLEOTIDE SEQUENCE [LARGE SCALE GENOMIC DNA]</scope>
    <source>
        <strain evidence="11 12">PBTS2</strain>
    </source>
</reference>
<dbReference type="OrthoDB" id="9772725at2"/>
<name>A0A143QKY9_RHOFA</name>
<feature type="transmembrane region" description="Helical" evidence="9">
    <location>
        <begin position="189"/>
        <end position="210"/>
    </location>
</feature>
<keyword evidence="5 9" id="KW-0812">Transmembrane</keyword>
<dbReference type="RefSeq" id="WP_048317393.1">
    <property type="nucleotide sequence ID" value="NZ_CP015220.1"/>
</dbReference>
<comment type="subcellular location">
    <subcellularLocation>
        <location evidence="1">Cell membrane</location>
        <topology evidence="1">Multi-pass membrane protein</topology>
    </subcellularLocation>
</comment>
<feature type="transmembrane region" description="Helical" evidence="9">
    <location>
        <begin position="367"/>
        <end position="386"/>
    </location>
</feature>
<feature type="domain" description="Major facilitator superfamily (MFS) profile" evidence="10">
    <location>
        <begin position="31"/>
        <end position="484"/>
    </location>
</feature>
<feature type="transmembrane region" description="Helical" evidence="9">
    <location>
        <begin position="398"/>
        <end position="425"/>
    </location>
</feature>
<accession>A0A143QKY9</accession>